<dbReference type="Proteomes" id="UP000824176">
    <property type="component" value="Unassembled WGS sequence"/>
</dbReference>
<proteinExistence type="predicted"/>
<dbReference type="GO" id="GO:0016787">
    <property type="term" value="F:hydrolase activity"/>
    <property type="evidence" value="ECO:0007669"/>
    <property type="project" value="InterPro"/>
</dbReference>
<protein>
    <submittedName>
        <fullName evidence="1">Uncharacterized protein</fullName>
    </submittedName>
</protein>
<dbReference type="InterPro" id="IPR039476">
    <property type="entry name" value="P2CMN_synthase_LarB"/>
</dbReference>
<dbReference type="PANTHER" id="PTHR43064">
    <property type="entry name" value="PHOSPHORIBOSYLAMINOIMIDAZOLE CARBOXYLASE-RELATED"/>
    <property type="match status" value="1"/>
</dbReference>
<accession>A0A9D2KCC8</accession>
<name>A0A9D2KCC8_9BACT</name>
<organism evidence="1 2">
    <name type="scientific">Candidatus Mucispirillum faecigallinarum</name>
    <dbReference type="NCBI Taxonomy" id="2838699"/>
    <lineage>
        <taxon>Bacteria</taxon>
        <taxon>Pseudomonadati</taxon>
        <taxon>Deferribacterota</taxon>
        <taxon>Deferribacteres</taxon>
        <taxon>Deferribacterales</taxon>
        <taxon>Mucispirillaceae</taxon>
        <taxon>Mucispirillum</taxon>
    </lineage>
</organism>
<reference evidence="1" key="2">
    <citation type="submission" date="2021-04" db="EMBL/GenBank/DDBJ databases">
        <authorList>
            <person name="Gilroy R."/>
        </authorList>
    </citation>
    <scope>NUCLEOTIDE SEQUENCE</scope>
    <source>
        <strain evidence="1">ChiW4-1371</strain>
    </source>
</reference>
<evidence type="ECO:0000313" key="2">
    <source>
        <dbReference type="Proteomes" id="UP000824176"/>
    </source>
</evidence>
<gene>
    <name evidence="1" type="ORF">H9804_07160</name>
</gene>
<reference evidence="1" key="1">
    <citation type="journal article" date="2021" name="PeerJ">
        <title>Extensive microbial diversity within the chicken gut microbiome revealed by metagenomics and culture.</title>
        <authorList>
            <person name="Gilroy R."/>
            <person name="Ravi A."/>
            <person name="Getino M."/>
            <person name="Pursley I."/>
            <person name="Horton D.L."/>
            <person name="Alikhan N.F."/>
            <person name="Baker D."/>
            <person name="Gharbi K."/>
            <person name="Hall N."/>
            <person name="Watson M."/>
            <person name="Adriaenssens E.M."/>
            <person name="Foster-Nyarko E."/>
            <person name="Jarju S."/>
            <person name="Secka A."/>
            <person name="Antonio M."/>
            <person name="Oren A."/>
            <person name="Chaudhuri R.R."/>
            <person name="La Ragione R."/>
            <person name="Hildebrand F."/>
            <person name="Pallen M.J."/>
        </authorList>
    </citation>
    <scope>NUCLEOTIDE SEQUENCE</scope>
    <source>
        <strain evidence="1">ChiW4-1371</strain>
    </source>
</reference>
<dbReference type="PANTHER" id="PTHR43064:SF1">
    <property type="entry name" value="SLL1489 PROTEIN"/>
    <property type="match status" value="1"/>
</dbReference>
<comment type="caution">
    <text evidence="1">The sequence shown here is derived from an EMBL/GenBank/DDBJ whole genome shotgun (WGS) entry which is preliminary data.</text>
</comment>
<dbReference type="AlphaFoldDB" id="A0A9D2KCC8"/>
<sequence>MLDKSELEDLLVKLRLGTISVESAVNEIEQNFYNDDNNENLTIWQKLNCPFDEMVECNNKSAHDIEILINQLVKKYSSFLLTCIDENVMTELASKFNKYKFLYDAGIIAYIEKEQALQYDKTVLVVTSLTNDDKIIKELEAVFNLLGMPVEICSISKYETVSMQVVKNYISKAKAVIIAFDKDIRLTSIISNISKKPVVLLSKNKNIEEYMLSNGAVMAKPGSAVSAVMAVKRIIG</sequence>
<evidence type="ECO:0000313" key="1">
    <source>
        <dbReference type="EMBL" id="HIZ89707.1"/>
    </source>
</evidence>
<dbReference type="EMBL" id="DXAQ01000111">
    <property type="protein sequence ID" value="HIZ89707.1"/>
    <property type="molecule type" value="Genomic_DNA"/>
</dbReference>